<organism evidence="2 3">
    <name type="scientific">Metschnikowia aff. pulcherrima</name>
    <dbReference type="NCBI Taxonomy" id="2163413"/>
    <lineage>
        <taxon>Eukaryota</taxon>
        <taxon>Fungi</taxon>
        <taxon>Dikarya</taxon>
        <taxon>Ascomycota</taxon>
        <taxon>Saccharomycotina</taxon>
        <taxon>Pichiomycetes</taxon>
        <taxon>Metschnikowiaceae</taxon>
        <taxon>Metschnikowia</taxon>
    </lineage>
</organism>
<name>A0A4P6XN30_9ASCO</name>
<dbReference type="Proteomes" id="UP000292447">
    <property type="component" value="Chromosome III"/>
</dbReference>
<dbReference type="EMBL" id="CP034458">
    <property type="protein sequence ID" value="QBM88710.1"/>
    <property type="molecule type" value="Genomic_DNA"/>
</dbReference>
<evidence type="ECO:0000313" key="3">
    <source>
        <dbReference type="Proteomes" id="UP000292447"/>
    </source>
</evidence>
<dbReference type="InterPro" id="IPR019269">
    <property type="entry name" value="BLOC1_su2"/>
</dbReference>
<protein>
    <submittedName>
        <fullName evidence="2">Biogenesis of lysosome-related organelles complex 1 subunit 2</fullName>
    </submittedName>
</protein>
<accession>A0A4P6XN30</accession>
<proteinExistence type="inferred from homology"/>
<sequence length="106" mass="11526">MALALKDTARMVTHALTLAQKVVDADTEVSTTDLALLSNLNTNQFLNYIKLDQQLGALEKDTQKMVAAKTEVALLLADLDHIEKQVDALVAVVGELDAWCSELEST</sequence>
<dbReference type="Pfam" id="PF10046">
    <property type="entry name" value="BLOC1_2"/>
    <property type="match status" value="1"/>
</dbReference>
<dbReference type="AlphaFoldDB" id="A0A4P6XN30"/>
<comment type="similarity">
    <text evidence="1">Belongs to the BLOC1S2 family.</text>
</comment>
<keyword evidence="3" id="KW-1185">Reference proteome</keyword>
<reference evidence="3" key="1">
    <citation type="submission" date="2019-03" db="EMBL/GenBank/DDBJ databases">
        <title>Snf2 controls pulcherriminic acid biosynthesis and connects pigmentation and antifungal activity of the yeast Metschnikowia pulcherrima.</title>
        <authorList>
            <person name="Gore-Lloyd D."/>
            <person name="Sumann I."/>
            <person name="Brachmann A.O."/>
            <person name="Schneeberger K."/>
            <person name="Ortiz-Merino R.A."/>
            <person name="Moreno-Beltran M."/>
            <person name="Schlaefli M."/>
            <person name="Kirner P."/>
            <person name="Santos Kron A."/>
            <person name="Wolfe K.H."/>
            <person name="Piel J."/>
            <person name="Ahrens C.H."/>
            <person name="Henk D."/>
            <person name="Freimoser F.M."/>
        </authorList>
    </citation>
    <scope>NUCLEOTIDE SEQUENCE [LARGE SCALE GENOMIC DNA]</scope>
    <source>
        <strain evidence="3">APC 1.2</strain>
    </source>
</reference>
<evidence type="ECO:0000313" key="2">
    <source>
        <dbReference type="EMBL" id="QBM88710.1"/>
    </source>
</evidence>
<evidence type="ECO:0000256" key="1">
    <source>
        <dbReference type="ARBA" id="ARBA00008468"/>
    </source>
</evidence>
<gene>
    <name evidence="2" type="primary">MPUL0C06890</name>
    <name evidence="2" type="ORF">METSCH_C06890</name>
</gene>